<keyword evidence="1" id="KW-0175">Coiled coil</keyword>
<accession>A0A9W7CGK8</accession>
<dbReference type="EMBL" id="BRXX01000329">
    <property type="protein sequence ID" value="GMI05310.1"/>
    <property type="molecule type" value="Genomic_DNA"/>
</dbReference>
<dbReference type="AlphaFoldDB" id="A0A9W7CGK8"/>
<gene>
    <name evidence="2" type="ORF">TrVE_jg1158</name>
</gene>
<feature type="coiled-coil region" evidence="1">
    <location>
        <begin position="82"/>
        <end position="109"/>
    </location>
</feature>
<name>A0A9W7CGK8_9STRA</name>
<reference evidence="3" key="1">
    <citation type="journal article" date="2023" name="Commun. Biol.">
        <title>Genome analysis of Parmales, the sister group of diatoms, reveals the evolutionary specialization of diatoms from phago-mixotrophs to photoautotrophs.</title>
        <authorList>
            <person name="Ban H."/>
            <person name="Sato S."/>
            <person name="Yoshikawa S."/>
            <person name="Yamada K."/>
            <person name="Nakamura Y."/>
            <person name="Ichinomiya M."/>
            <person name="Sato N."/>
            <person name="Blanc-Mathieu R."/>
            <person name="Endo H."/>
            <person name="Kuwata A."/>
            <person name="Ogata H."/>
        </authorList>
    </citation>
    <scope>NUCLEOTIDE SEQUENCE [LARGE SCALE GENOMIC DNA]</scope>
    <source>
        <strain evidence="3">NIES 3699</strain>
    </source>
</reference>
<evidence type="ECO:0000313" key="3">
    <source>
        <dbReference type="Proteomes" id="UP001165160"/>
    </source>
</evidence>
<comment type="caution">
    <text evidence="2">The sequence shown here is derived from an EMBL/GenBank/DDBJ whole genome shotgun (WGS) entry which is preliminary data.</text>
</comment>
<keyword evidence="3" id="KW-1185">Reference proteome</keyword>
<protein>
    <submittedName>
        <fullName evidence="2">Uncharacterized protein</fullName>
    </submittedName>
</protein>
<evidence type="ECO:0000256" key="1">
    <source>
        <dbReference type="SAM" id="Coils"/>
    </source>
</evidence>
<evidence type="ECO:0000313" key="2">
    <source>
        <dbReference type="EMBL" id="GMI05310.1"/>
    </source>
</evidence>
<proteinExistence type="predicted"/>
<organism evidence="2 3">
    <name type="scientific">Triparma verrucosa</name>
    <dbReference type="NCBI Taxonomy" id="1606542"/>
    <lineage>
        <taxon>Eukaryota</taxon>
        <taxon>Sar</taxon>
        <taxon>Stramenopiles</taxon>
        <taxon>Ochrophyta</taxon>
        <taxon>Bolidophyceae</taxon>
        <taxon>Parmales</taxon>
        <taxon>Triparmaceae</taxon>
        <taxon>Triparma</taxon>
    </lineage>
</organism>
<dbReference type="Proteomes" id="UP001165160">
    <property type="component" value="Unassembled WGS sequence"/>
</dbReference>
<sequence>MGSDNASVEFRGGLNVFMMKTYGSVVGKHAFPKDVGFVSLLLCVAHEAGRDDETKATLEFGCKISPTKYLVKDVEDLTQPKKELLEARLRVAKKDLEAETDKNQRVLKQAAVRTLTERLAQMK</sequence>